<protein>
    <recommendedName>
        <fullName evidence="2">Fido domain-containing protein</fullName>
    </recommendedName>
</protein>
<comment type="caution">
    <text evidence="1">The sequence shown here is derived from an EMBL/GenBank/DDBJ whole genome shotgun (WGS) entry which is preliminary data.</text>
</comment>
<accession>A0A832EA27</accession>
<evidence type="ECO:0000313" key="1">
    <source>
        <dbReference type="EMBL" id="HFK96832.1"/>
    </source>
</evidence>
<dbReference type="EMBL" id="DSTK01000016">
    <property type="protein sequence ID" value="HFK96832.1"/>
    <property type="molecule type" value="Genomic_DNA"/>
</dbReference>
<sequence>MDGNKRIGAALFLRFLEKNGLLYQGDGSLRLSEEALVALKMADRHGFRSDISGKT</sequence>
<proteinExistence type="predicted"/>
<dbReference type="AlphaFoldDB" id="A0A832EA27"/>
<organism evidence="1">
    <name type="scientific">Desulfacinum infernum</name>
    <dbReference type="NCBI Taxonomy" id="35837"/>
    <lineage>
        <taxon>Bacteria</taxon>
        <taxon>Pseudomonadati</taxon>
        <taxon>Thermodesulfobacteriota</taxon>
        <taxon>Syntrophobacteria</taxon>
        <taxon>Syntrophobacterales</taxon>
        <taxon>Syntrophobacteraceae</taxon>
        <taxon>Desulfacinum</taxon>
    </lineage>
</organism>
<reference evidence="1" key="1">
    <citation type="journal article" date="2020" name="mSystems">
        <title>Genome- and Community-Level Interaction Insights into Carbon Utilization and Element Cycling Functions of Hydrothermarchaeota in Hydrothermal Sediment.</title>
        <authorList>
            <person name="Zhou Z."/>
            <person name="Liu Y."/>
            <person name="Xu W."/>
            <person name="Pan J."/>
            <person name="Luo Z.H."/>
            <person name="Li M."/>
        </authorList>
    </citation>
    <scope>NUCLEOTIDE SEQUENCE [LARGE SCALE GENOMIC DNA]</scope>
    <source>
        <strain evidence="1">SpSt-456</strain>
    </source>
</reference>
<name>A0A832EA27_9BACT</name>
<evidence type="ECO:0008006" key="2">
    <source>
        <dbReference type="Google" id="ProtNLM"/>
    </source>
</evidence>
<gene>
    <name evidence="1" type="ORF">ENS06_05845</name>
</gene>